<keyword evidence="3" id="KW-1185">Reference proteome</keyword>
<feature type="compositionally biased region" description="Basic and acidic residues" evidence="1">
    <location>
        <begin position="1"/>
        <end position="10"/>
    </location>
</feature>
<evidence type="ECO:0000313" key="2">
    <source>
        <dbReference type="EMBL" id="MDT0393668.1"/>
    </source>
</evidence>
<dbReference type="EMBL" id="JAVRFA010000002">
    <property type="protein sequence ID" value="MDT0393668.1"/>
    <property type="molecule type" value="Genomic_DNA"/>
</dbReference>
<sequence length="116" mass="11488">MAARARRDDAASPSKTTGVGKESVALLDGEPSDASDGSPSGESAAQGLVTAVGPEPFGAGPCGDSRRAPSRVKAPSSMAVAEQLVITGCHTEAGPAAAIVRGFSVLLTAGRACRRP</sequence>
<feature type="region of interest" description="Disordered" evidence="1">
    <location>
        <begin position="1"/>
        <end position="74"/>
    </location>
</feature>
<evidence type="ECO:0000313" key="3">
    <source>
        <dbReference type="Proteomes" id="UP001183881"/>
    </source>
</evidence>
<gene>
    <name evidence="2" type="ORF">RM705_02935</name>
</gene>
<evidence type="ECO:0000256" key="1">
    <source>
        <dbReference type="SAM" id="MobiDB-lite"/>
    </source>
</evidence>
<reference evidence="3" key="1">
    <citation type="submission" date="2023-07" db="EMBL/GenBank/DDBJ databases">
        <title>30 novel species of actinomycetes from the DSMZ collection.</title>
        <authorList>
            <person name="Nouioui I."/>
        </authorList>
    </citation>
    <scope>NUCLEOTIDE SEQUENCE [LARGE SCALE GENOMIC DNA]</scope>
    <source>
        <strain evidence="3">DSM 41636</strain>
    </source>
</reference>
<dbReference type="RefSeq" id="WP_311641108.1">
    <property type="nucleotide sequence ID" value="NZ_JAVRFA010000002.1"/>
</dbReference>
<accession>A0ABU2PNC6</accession>
<organism evidence="2 3">
    <name type="scientific">Streptomyces edwardsiae</name>
    <dbReference type="NCBI Taxonomy" id="3075527"/>
    <lineage>
        <taxon>Bacteria</taxon>
        <taxon>Bacillati</taxon>
        <taxon>Actinomycetota</taxon>
        <taxon>Actinomycetes</taxon>
        <taxon>Kitasatosporales</taxon>
        <taxon>Streptomycetaceae</taxon>
        <taxon>Streptomyces</taxon>
    </lineage>
</organism>
<comment type="caution">
    <text evidence="2">The sequence shown here is derived from an EMBL/GenBank/DDBJ whole genome shotgun (WGS) entry which is preliminary data.</text>
</comment>
<protein>
    <submittedName>
        <fullName evidence="2">Uncharacterized protein</fullName>
    </submittedName>
</protein>
<dbReference type="Proteomes" id="UP001183881">
    <property type="component" value="Unassembled WGS sequence"/>
</dbReference>
<proteinExistence type="predicted"/>
<name>A0ABU2PNC6_9ACTN</name>